<dbReference type="EMBL" id="ML179322">
    <property type="protein sequence ID" value="THU90876.1"/>
    <property type="molecule type" value="Genomic_DNA"/>
</dbReference>
<keyword evidence="3" id="KW-1185">Reference proteome</keyword>
<dbReference type="PANTHER" id="PTHR38248">
    <property type="entry name" value="FUNK1 6"/>
    <property type="match status" value="1"/>
</dbReference>
<sequence length="827" mass="92636">MGHEIVAHTWQFDASVVAQMLSPKQLKKDVQPGTYHPIGDYDCLIDQEFVQNALAACKLPTPPTLVAAERPNYVQFLNHCVDNCESAYIVAYRKSTEKGLFGKIQKPGLHWWAGLTFFEYNKQTGDGVGGAEPVEPDFVGTRRKPDKRDQCYWAPPGPEVGILWAGEVNYKWPELIRQATTYARAMNSAVPLRLFSVVIGVNHSEKTLRFLIFHRGGLTTSEALDLKTEAGCQAVQKILFSVYLWQKPRDAGFPGFINGYDCILPDPLDLKIKLDFKVTTHLYHALSVRGRGSFVVSLTLVTPIDSTPPNDTTQSPLPNDATKSLPPNDATKLPSYNLPAQKACTTSMNAGKARSLIGPMTTSSLPQVKEASTDIKPICPTRYHEVELVITPPSTCIKKEVLTLDDLLCYPLVAKFSWPSQQKRALEPTVYNASGSDLGTPVHLMSFEVTLSDGSGWSNAYFLPTSSKARAAFSGNTSEDTFEDPDHRSMWVTVFVGDGESLENCTSALDLCECLLQAALGWLSYYVHGYLHRDISVGNILKIKDGPRERKRFSTRSLVQSLLGDYLDEKQLDASQSNTSDVSEGNLSRLEIEDSFWKDLTAALKPTSSDDQAKRQEDIVGMAKKLEALVQDLNIATMECKAFLNDCDMVAPLEDYFEKPHDGSPTGTAEFMNKPLREAMEEESPYLQSPVDDMHSLFWTALWCTLFNVNHPERSPDELEWRSKLQGDLDERDSAMNDVLKCGTRKAHSSILRDMTPLLEDWRWNLLNPMDDKWDEVWSSVKEGQADEKKLVFHQFAFRGILDFVQLFKSHKARLGAKVAEQCNKYL</sequence>
<dbReference type="Proteomes" id="UP000297245">
    <property type="component" value="Unassembled WGS sequence"/>
</dbReference>
<dbReference type="AlphaFoldDB" id="A0A4S8LNE6"/>
<gene>
    <name evidence="2" type="ORF">K435DRAFT_968433</name>
</gene>
<organism evidence="2 3">
    <name type="scientific">Dendrothele bispora (strain CBS 962.96)</name>
    <dbReference type="NCBI Taxonomy" id="1314807"/>
    <lineage>
        <taxon>Eukaryota</taxon>
        <taxon>Fungi</taxon>
        <taxon>Dikarya</taxon>
        <taxon>Basidiomycota</taxon>
        <taxon>Agaricomycotina</taxon>
        <taxon>Agaricomycetes</taxon>
        <taxon>Agaricomycetidae</taxon>
        <taxon>Agaricales</taxon>
        <taxon>Agaricales incertae sedis</taxon>
        <taxon>Dendrothele</taxon>
    </lineage>
</organism>
<accession>A0A4S8LNE6</accession>
<dbReference type="PANTHER" id="PTHR38248:SF2">
    <property type="entry name" value="FUNK1 11"/>
    <property type="match status" value="1"/>
</dbReference>
<evidence type="ECO:0000256" key="1">
    <source>
        <dbReference type="SAM" id="MobiDB-lite"/>
    </source>
</evidence>
<evidence type="ECO:0000313" key="2">
    <source>
        <dbReference type="EMBL" id="THU90876.1"/>
    </source>
</evidence>
<feature type="compositionally biased region" description="Polar residues" evidence="1">
    <location>
        <begin position="305"/>
        <end position="317"/>
    </location>
</feature>
<evidence type="ECO:0008006" key="4">
    <source>
        <dbReference type="Google" id="ProtNLM"/>
    </source>
</evidence>
<proteinExistence type="predicted"/>
<protein>
    <recommendedName>
        <fullName evidence="4">Fungal-type protein kinase domain-containing protein</fullName>
    </recommendedName>
</protein>
<name>A0A4S8LNE6_DENBC</name>
<feature type="region of interest" description="Disordered" evidence="1">
    <location>
        <begin position="305"/>
        <end position="330"/>
    </location>
</feature>
<dbReference type="OrthoDB" id="3182677at2759"/>
<reference evidence="2 3" key="1">
    <citation type="journal article" date="2019" name="Nat. Ecol. Evol.">
        <title>Megaphylogeny resolves global patterns of mushroom evolution.</title>
        <authorList>
            <person name="Varga T."/>
            <person name="Krizsan K."/>
            <person name="Foldi C."/>
            <person name="Dima B."/>
            <person name="Sanchez-Garcia M."/>
            <person name="Sanchez-Ramirez S."/>
            <person name="Szollosi G.J."/>
            <person name="Szarkandi J.G."/>
            <person name="Papp V."/>
            <person name="Albert L."/>
            <person name="Andreopoulos W."/>
            <person name="Angelini C."/>
            <person name="Antonin V."/>
            <person name="Barry K.W."/>
            <person name="Bougher N.L."/>
            <person name="Buchanan P."/>
            <person name="Buyck B."/>
            <person name="Bense V."/>
            <person name="Catcheside P."/>
            <person name="Chovatia M."/>
            <person name="Cooper J."/>
            <person name="Damon W."/>
            <person name="Desjardin D."/>
            <person name="Finy P."/>
            <person name="Geml J."/>
            <person name="Haridas S."/>
            <person name="Hughes K."/>
            <person name="Justo A."/>
            <person name="Karasinski D."/>
            <person name="Kautmanova I."/>
            <person name="Kiss B."/>
            <person name="Kocsube S."/>
            <person name="Kotiranta H."/>
            <person name="LaButti K.M."/>
            <person name="Lechner B.E."/>
            <person name="Liimatainen K."/>
            <person name="Lipzen A."/>
            <person name="Lukacs Z."/>
            <person name="Mihaltcheva S."/>
            <person name="Morgado L.N."/>
            <person name="Niskanen T."/>
            <person name="Noordeloos M.E."/>
            <person name="Ohm R.A."/>
            <person name="Ortiz-Santana B."/>
            <person name="Ovrebo C."/>
            <person name="Racz N."/>
            <person name="Riley R."/>
            <person name="Savchenko A."/>
            <person name="Shiryaev A."/>
            <person name="Soop K."/>
            <person name="Spirin V."/>
            <person name="Szebenyi C."/>
            <person name="Tomsovsky M."/>
            <person name="Tulloss R.E."/>
            <person name="Uehling J."/>
            <person name="Grigoriev I.V."/>
            <person name="Vagvolgyi C."/>
            <person name="Papp T."/>
            <person name="Martin F.M."/>
            <person name="Miettinen O."/>
            <person name="Hibbett D.S."/>
            <person name="Nagy L.G."/>
        </authorList>
    </citation>
    <scope>NUCLEOTIDE SEQUENCE [LARGE SCALE GENOMIC DNA]</scope>
    <source>
        <strain evidence="2 3">CBS 962.96</strain>
    </source>
</reference>
<evidence type="ECO:0000313" key="3">
    <source>
        <dbReference type="Proteomes" id="UP000297245"/>
    </source>
</evidence>